<dbReference type="RefSeq" id="XP_070893402.1">
    <property type="nucleotide sequence ID" value="XM_071037565.1"/>
</dbReference>
<comment type="caution">
    <text evidence="2">The sequence shown here is derived from an EMBL/GenBank/DDBJ whole genome shotgun (WGS) entry which is preliminary data.</text>
</comment>
<evidence type="ECO:0000313" key="3">
    <source>
        <dbReference type="Proteomes" id="UP001610444"/>
    </source>
</evidence>
<proteinExistence type="predicted"/>
<dbReference type="Proteomes" id="UP001610444">
    <property type="component" value="Unassembled WGS sequence"/>
</dbReference>
<organism evidence="2 3">
    <name type="scientific">Aspergillus pseudodeflectus</name>
    <dbReference type="NCBI Taxonomy" id="176178"/>
    <lineage>
        <taxon>Eukaryota</taxon>
        <taxon>Fungi</taxon>
        <taxon>Dikarya</taxon>
        <taxon>Ascomycota</taxon>
        <taxon>Pezizomycotina</taxon>
        <taxon>Eurotiomycetes</taxon>
        <taxon>Eurotiomycetidae</taxon>
        <taxon>Eurotiales</taxon>
        <taxon>Aspergillaceae</taxon>
        <taxon>Aspergillus</taxon>
        <taxon>Aspergillus subgen. Nidulantes</taxon>
    </lineage>
</organism>
<gene>
    <name evidence="2" type="ORF">BJX68DRAFT_201734</name>
</gene>
<dbReference type="GeneID" id="98152729"/>
<evidence type="ECO:0000256" key="1">
    <source>
        <dbReference type="SAM" id="MobiDB-lite"/>
    </source>
</evidence>
<sequence length="77" mass="8587">MSESRHERRPSVGAPVSSLQGPIGPGFSRPKHKRNYTGFGRAEIKSVEASIPEALREAWKKHVRMSATNRIETCGRN</sequence>
<feature type="compositionally biased region" description="Basic and acidic residues" evidence="1">
    <location>
        <begin position="1"/>
        <end position="10"/>
    </location>
</feature>
<feature type="region of interest" description="Disordered" evidence="1">
    <location>
        <begin position="1"/>
        <end position="36"/>
    </location>
</feature>
<accession>A0ABR4JGJ5</accession>
<reference evidence="2 3" key="1">
    <citation type="submission" date="2024-07" db="EMBL/GenBank/DDBJ databases">
        <title>Section-level genome sequencing and comparative genomics of Aspergillus sections Usti and Cavernicolus.</title>
        <authorList>
            <consortium name="Lawrence Berkeley National Laboratory"/>
            <person name="Nybo J.L."/>
            <person name="Vesth T.C."/>
            <person name="Theobald S."/>
            <person name="Frisvad J.C."/>
            <person name="Larsen T.O."/>
            <person name="Kjaerboelling I."/>
            <person name="Rothschild-Mancinelli K."/>
            <person name="Lyhne E.K."/>
            <person name="Kogle M.E."/>
            <person name="Barry K."/>
            <person name="Clum A."/>
            <person name="Na H."/>
            <person name="Ledsgaard L."/>
            <person name="Lin J."/>
            <person name="Lipzen A."/>
            <person name="Kuo A."/>
            <person name="Riley R."/>
            <person name="Mondo S."/>
            <person name="LaButti K."/>
            <person name="Haridas S."/>
            <person name="Pangalinan J."/>
            <person name="Salamov A.A."/>
            <person name="Simmons B.A."/>
            <person name="Magnuson J.K."/>
            <person name="Chen J."/>
            <person name="Drula E."/>
            <person name="Henrissat B."/>
            <person name="Wiebenga A."/>
            <person name="Lubbers R.J."/>
            <person name="Gomes A.C."/>
            <person name="Macurrencykelacurrency M.R."/>
            <person name="Stajich J."/>
            <person name="Grigoriev I.V."/>
            <person name="Mortensen U.H."/>
            <person name="De vries R.P."/>
            <person name="Baker S.E."/>
            <person name="Andersen M.R."/>
        </authorList>
    </citation>
    <scope>NUCLEOTIDE SEQUENCE [LARGE SCALE GENOMIC DNA]</scope>
    <source>
        <strain evidence="2 3">CBS 756.74</strain>
    </source>
</reference>
<dbReference type="EMBL" id="JBFXLR010000077">
    <property type="protein sequence ID" value="KAL2839168.1"/>
    <property type="molecule type" value="Genomic_DNA"/>
</dbReference>
<protein>
    <submittedName>
        <fullName evidence="2">Uncharacterized protein</fullName>
    </submittedName>
</protein>
<name>A0ABR4JGJ5_9EURO</name>
<keyword evidence="3" id="KW-1185">Reference proteome</keyword>
<evidence type="ECO:0000313" key="2">
    <source>
        <dbReference type="EMBL" id="KAL2839168.1"/>
    </source>
</evidence>